<dbReference type="EMBL" id="WNKS01000002">
    <property type="protein sequence ID" value="MTV29850.1"/>
    <property type="molecule type" value="Genomic_DNA"/>
</dbReference>
<keyword evidence="7 10" id="KW-0406">Ion transport</keyword>
<dbReference type="Pfam" id="PF02553">
    <property type="entry name" value="CbiN"/>
    <property type="match status" value="1"/>
</dbReference>
<keyword evidence="8 10" id="KW-0472">Membrane</keyword>
<evidence type="ECO:0000256" key="8">
    <source>
        <dbReference type="ARBA" id="ARBA00023136"/>
    </source>
</evidence>
<keyword evidence="9 10" id="KW-0170">Cobalt</keyword>
<evidence type="ECO:0000256" key="10">
    <source>
        <dbReference type="HAMAP-Rule" id="MF_00330"/>
    </source>
</evidence>
<dbReference type="AlphaFoldDB" id="A0A6N8DHI4"/>
<dbReference type="NCBIfam" id="NF002780">
    <property type="entry name" value="PRK02898.1"/>
    <property type="match status" value="1"/>
</dbReference>
<evidence type="ECO:0000256" key="1">
    <source>
        <dbReference type="ARBA" id="ARBA00022426"/>
    </source>
</evidence>
<organism evidence="11 12">
    <name type="scientific">Rhodoblastus acidophilus</name>
    <name type="common">Rhodopseudomonas acidophila</name>
    <dbReference type="NCBI Taxonomy" id="1074"/>
    <lineage>
        <taxon>Bacteria</taxon>
        <taxon>Pseudomonadati</taxon>
        <taxon>Pseudomonadota</taxon>
        <taxon>Alphaproteobacteria</taxon>
        <taxon>Hyphomicrobiales</taxon>
        <taxon>Rhodoblastaceae</taxon>
        <taxon>Rhodoblastus</taxon>
    </lineage>
</organism>
<keyword evidence="6 10" id="KW-1133">Transmembrane helix</keyword>
<dbReference type="GO" id="GO:0015087">
    <property type="term" value="F:cobalt ion transmembrane transporter activity"/>
    <property type="evidence" value="ECO:0007669"/>
    <property type="project" value="UniProtKB-UniRule"/>
</dbReference>
<evidence type="ECO:0000313" key="12">
    <source>
        <dbReference type="Proteomes" id="UP000439113"/>
    </source>
</evidence>
<comment type="caution">
    <text evidence="11">The sequence shown here is derived from an EMBL/GenBank/DDBJ whole genome shotgun (WGS) entry which is preliminary data.</text>
</comment>
<dbReference type="GO" id="GO:0009236">
    <property type="term" value="P:cobalamin biosynthetic process"/>
    <property type="evidence" value="ECO:0007669"/>
    <property type="project" value="UniProtKB-UniRule"/>
</dbReference>
<evidence type="ECO:0000256" key="9">
    <source>
        <dbReference type="ARBA" id="ARBA00023285"/>
    </source>
</evidence>
<proteinExistence type="inferred from homology"/>
<dbReference type="PANTHER" id="PTHR38662">
    <property type="entry name" value="COBALT TRANSPORT PROTEIN CBIN"/>
    <property type="match status" value="1"/>
</dbReference>
<evidence type="ECO:0000256" key="3">
    <source>
        <dbReference type="ARBA" id="ARBA00022475"/>
    </source>
</evidence>
<dbReference type="HAMAP" id="MF_00330">
    <property type="entry name" value="CbiN"/>
    <property type="match status" value="1"/>
</dbReference>
<comment type="subunit">
    <text evidence="10">Forms an energy-coupling factor (ECF) transporter complex composed of an ATP-binding protein (A component, CbiO), a transmembrane protein (T component, CbiQ) and 2 possible substrate-capture proteins (S components, CbiM and CbiN) of unknown stoichimetry.</text>
</comment>
<evidence type="ECO:0000256" key="2">
    <source>
        <dbReference type="ARBA" id="ARBA00022448"/>
    </source>
</evidence>
<dbReference type="InterPro" id="IPR003705">
    <property type="entry name" value="CbiN"/>
</dbReference>
<reference evidence="11 12" key="1">
    <citation type="submission" date="2019-11" db="EMBL/GenBank/DDBJ databases">
        <title>Whole-genome sequence of a Rhodoblastus acidophilus DSM 142.</title>
        <authorList>
            <person name="Kyndt J.A."/>
            <person name="Meyer T.E."/>
        </authorList>
    </citation>
    <scope>NUCLEOTIDE SEQUENCE [LARGE SCALE GENOMIC DNA]</scope>
    <source>
        <strain evidence="11 12">DSM 142</strain>
    </source>
</reference>
<keyword evidence="1 10" id="KW-0171">Cobalt transport</keyword>
<dbReference type="Proteomes" id="UP000439113">
    <property type="component" value="Unassembled WGS sequence"/>
</dbReference>
<comment type="pathway">
    <text evidence="10">Cofactor biosynthesis; adenosylcobalamin biosynthesis.</text>
</comment>
<comment type="subcellular location">
    <subcellularLocation>
        <location evidence="10">Cell membrane</location>
        <topology evidence="10">Multi-pass membrane protein</topology>
    </subcellularLocation>
</comment>
<evidence type="ECO:0000256" key="7">
    <source>
        <dbReference type="ARBA" id="ARBA00023065"/>
    </source>
</evidence>
<feature type="transmembrane region" description="Helical" evidence="10">
    <location>
        <begin position="64"/>
        <end position="84"/>
    </location>
</feature>
<protein>
    <recommendedName>
        <fullName evidence="10">Cobalt transport protein CbiN</fullName>
    </recommendedName>
    <alternativeName>
        <fullName evidence="10">Energy-coupling factor transporter probable substrate-capture protein CbiN</fullName>
        <shortName evidence="10">ECF transporter S component CbiN</shortName>
    </alternativeName>
</protein>
<dbReference type="PANTHER" id="PTHR38662:SF1">
    <property type="entry name" value="COBALT TRANSPORT PROTEIN CBIN"/>
    <property type="match status" value="1"/>
</dbReference>
<keyword evidence="2 10" id="KW-0813">Transport</keyword>
<sequence>MSPKVRTILMLAAAAALIAAPLVIPGLGGDFKGSDDKAVEAIAELAPGYKPWFESLWKPPSDEVQSLLFSLQAAIGAGFLGYVIGRRSTRKNVADR</sequence>
<evidence type="ECO:0000256" key="6">
    <source>
        <dbReference type="ARBA" id="ARBA00022989"/>
    </source>
</evidence>
<dbReference type="RefSeq" id="WP_155444528.1">
    <property type="nucleotide sequence ID" value="NZ_JAOQNR010000002.1"/>
</dbReference>
<comment type="function">
    <text evidence="10">Part of the energy-coupling factor (ECF) transporter complex CbiMNOQ involved in cobalt import.</text>
</comment>
<keyword evidence="4 10" id="KW-0169">Cobalamin biosynthesis</keyword>
<dbReference type="GO" id="GO:0005886">
    <property type="term" value="C:plasma membrane"/>
    <property type="evidence" value="ECO:0007669"/>
    <property type="project" value="UniProtKB-SubCell"/>
</dbReference>
<comment type="similarity">
    <text evidence="10">Belongs to the CbiN family.</text>
</comment>
<name>A0A6N8DHI4_RHOAC</name>
<gene>
    <name evidence="10" type="primary">cbiN</name>
    <name evidence="11" type="ORF">GJ654_02440</name>
</gene>
<dbReference type="UniPathway" id="UPA00148"/>
<evidence type="ECO:0000256" key="4">
    <source>
        <dbReference type="ARBA" id="ARBA00022573"/>
    </source>
</evidence>
<evidence type="ECO:0000313" key="11">
    <source>
        <dbReference type="EMBL" id="MTV29850.1"/>
    </source>
</evidence>
<dbReference type="OrthoDB" id="1551318at2"/>
<accession>A0A6N8DHI4</accession>
<keyword evidence="5 10" id="KW-0812">Transmembrane</keyword>
<evidence type="ECO:0000256" key="5">
    <source>
        <dbReference type="ARBA" id="ARBA00022692"/>
    </source>
</evidence>
<keyword evidence="3 10" id="KW-1003">Cell membrane</keyword>
<comment type="caution">
    <text evidence="10">Lacks conserved residue(s) required for the propagation of feature annotation.</text>
</comment>